<reference evidence="1 2" key="1">
    <citation type="submission" date="2021-06" db="EMBL/GenBank/DDBJ databases">
        <title>Caerostris extrusa draft genome.</title>
        <authorList>
            <person name="Kono N."/>
            <person name="Arakawa K."/>
        </authorList>
    </citation>
    <scope>NUCLEOTIDE SEQUENCE [LARGE SCALE GENOMIC DNA]</scope>
</reference>
<gene>
    <name evidence="1" type="ORF">CEXT_208141</name>
</gene>
<evidence type="ECO:0000313" key="2">
    <source>
        <dbReference type="Proteomes" id="UP001054945"/>
    </source>
</evidence>
<dbReference type="AlphaFoldDB" id="A0AAV4S1B6"/>
<comment type="caution">
    <text evidence="1">The sequence shown here is derived from an EMBL/GenBank/DDBJ whole genome shotgun (WGS) entry which is preliminary data.</text>
</comment>
<keyword evidence="2" id="KW-1185">Reference proteome</keyword>
<name>A0AAV4S1B6_CAEEX</name>
<dbReference type="Proteomes" id="UP001054945">
    <property type="component" value="Unassembled WGS sequence"/>
</dbReference>
<protein>
    <submittedName>
        <fullName evidence="1">Uncharacterized protein</fullName>
    </submittedName>
</protein>
<sequence length="107" mass="12335">MESVCLIRARWLTWRRSRDRPYSDSSFPGTSLAFFLPVGHQQRSGGICSSSDWGHIIEQIVINRIREPRGNLWRESGVDFNLELKRKECVMVETFVLPADIDLGRGK</sequence>
<proteinExistence type="predicted"/>
<evidence type="ECO:0000313" key="1">
    <source>
        <dbReference type="EMBL" id="GIY26754.1"/>
    </source>
</evidence>
<accession>A0AAV4S1B6</accession>
<dbReference type="EMBL" id="BPLR01008727">
    <property type="protein sequence ID" value="GIY26754.1"/>
    <property type="molecule type" value="Genomic_DNA"/>
</dbReference>
<organism evidence="1 2">
    <name type="scientific">Caerostris extrusa</name>
    <name type="common">Bark spider</name>
    <name type="synonym">Caerostris bankana</name>
    <dbReference type="NCBI Taxonomy" id="172846"/>
    <lineage>
        <taxon>Eukaryota</taxon>
        <taxon>Metazoa</taxon>
        <taxon>Ecdysozoa</taxon>
        <taxon>Arthropoda</taxon>
        <taxon>Chelicerata</taxon>
        <taxon>Arachnida</taxon>
        <taxon>Araneae</taxon>
        <taxon>Araneomorphae</taxon>
        <taxon>Entelegynae</taxon>
        <taxon>Araneoidea</taxon>
        <taxon>Araneidae</taxon>
        <taxon>Caerostris</taxon>
    </lineage>
</organism>